<dbReference type="PANTHER" id="PTHR47837">
    <property type="entry name" value="GTP PYROPHOSPHOKINASE YJBM"/>
    <property type="match status" value="1"/>
</dbReference>
<dbReference type="InterPro" id="IPR007685">
    <property type="entry name" value="RelA_SpoT"/>
</dbReference>
<reference evidence="3 4" key="1">
    <citation type="submission" date="2020-07" db="EMBL/GenBank/DDBJ databases">
        <title>MOT database genomes.</title>
        <authorList>
            <person name="Joseph S."/>
            <person name="Aduse-Opoku J."/>
            <person name="Hashim A."/>
            <person name="Wade W."/>
            <person name="Curtis M."/>
        </authorList>
    </citation>
    <scope>NUCLEOTIDE SEQUENCE [LARGE SCALE GENOMIC DNA]</scope>
    <source>
        <strain evidence="3 4">DSM 100099</strain>
    </source>
</reference>
<dbReference type="Gene3D" id="1.10.287.860">
    <property type="entry name" value="Nucleotidyltransferase"/>
    <property type="match status" value="1"/>
</dbReference>
<evidence type="ECO:0000256" key="1">
    <source>
        <dbReference type="SAM" id="MobiDB-lite"/>
    </source>
</evidence>
<dbReference type="SMART" id="SM00954">
    <property type="entry name" value="RelA_SpoT"/>
    <property type="match status" value="1"/>
</dbReference>
<dbReference type="InterPro" id="IPR043519">
    <property type="entry name" value="NT_sf"/>
</dbReference>
<dbReference type="GO" id="GO:0016301">
    <property type="term" value="F:kinase activity"/>
    <property type="evidence" value="ECO:0007669"/>
    <property type="project" value="UniProtKB-KW"/>
</dbReference>
<dbReference type="SUPFAM" id="SSF81301">
    <property type="entry name" value="Nucleotidyltransferase"/>
    <property type="match status" value="1"/>
</dbReference>
<sequence length="281" mass="31495">MSADAHEADRLSPGFPPPTVGSGPLAEPVAQSFARLSPDQRGALVAARDELTRFVMAYQFGLEEMLTKVNILKDEFSYVRDYNPIEHVSSRLKSPEGILAKAVRKGCPLRVDAIREQIFDIAGIRITCSFIADTYTIRDMLMSQEDVTVVEVKDYIAHPKENGYKSLHLIVQVPVFLSDRVEHVKVEIQIRTIAMDFWASLEHKIYYKYDGDVPQTLLDELRDAATVANRLDVKMERLHQEVSRLPHASAAETSEPSSALEAVPAELLQTLFQQIGRETGT</sequence>
<dbReference type="Gene3D" id="3.30.460.10">
    <property type="entry name" value="Beta Polymerase, domain 2"/>
    <property type="match status" value="1"/>
</dbReference>
<protein>
    <submittedName>
        <fullName evidence="3">GTP pyrophosphokinase family protein</fullName>
    </submittedName>
</protein>
<keyword evidence="3" id="KW-0418">Kinase</keyword>
<proteinExistence type="predicted"/>
<comment type="caution">
    <text evidence="3">The sequence shown here is derived from an EMBL/GenBank/DDBJ whole genome shotgun (WGS) entry which is preliminary data.</text>
</comment>
<feature type="domain" description="RelA/SpoT" evidence="2">
    <location>
        <begin position="90"/>
        <end position="213"/>
    </location>
</feature>
<dbReference type="RefSeq" id="WP_179913895.1">
    <property type="nucleotide sequence ID" value="NZ_JACBYE010000036.1"/>
</dbReference>
<gene>
    <name evidence="3" type="ORF">HZZ10_13505</name>
</gene>
<evidence type="ECO:0000313" key="3">
    <source>
        <dbReference type="EMBL" id="NYS94531.1"/>
    </source>
</evidence>
<dbReference type="Proteomes" id="UP000561011">
    <property type="component" value="Unassembled WGS sequence"/>
</dbReference>
<keyword evidence="4" id="KW-1185">Reference proteome</keyword>
<feature type="region of interest" description="Disordered" evidence="1">
    <location>
        <begin position="1"/>
        <end position="22"/>
    </location>
</feature>
<dbReference type="Pfam" id="PF04607">
    <property type="entry name" value="RelA_SpoT"/>
    <property type="match status" value="1"/>
</dbReference>
<dbReference type="GO" id="GO:0015969">
    <property type="term" value="P:guanosine tetraphosphate metabolic process"/>
    <property type="evidence" value="ECO:0007669"/>
    <property type="project" value="InterPro"/>
</dbReference>
<keyword evidence="3" id="KW-0808">Transferase</keyword>
<evidence type="ECO:0000313" key="4">
    <source>
        <dbReference type="Proteomes" id="UP000561011"/>
    </source>
</evidence>
<dbReference type="InterPro" id="IPR052366">
    <property type="entry name" value="GTP_Pyrophosphokinase"/>
</dbReference>
<accession>A0A853EVN9</accession>
<name>A0A853EVN9_9MICO</name>
<dbReference type="CDD" id="cd05399">
    <property type="entry name" value="NT_Rel-Spo_like"/>
    <property type="match status" value="1"/>
</dbReference>
<dbReference type="AlphaFoldDB" id="A0A853EVN9"/>
<evidence type="ECO:0000259" key="2">
    <source>
        <dbReference type="SMART" id="SM00954"/>
    </source>
</evidence>
<feature type="compositionally biased region" description="Basic and acidic residues" evidence="1">
    <location>
        <begin position="1"/>
        <end position="10"/>
    </location>
</feature>
<dbReference type="PANTHER" id="PTHR47837:SF2">
    <property type="entry name" value="GTP PYROPHOSPHOKINASE YWAC"/>
    <property type="match status" value="1"/>
</dbReference>
<organism evidence="3 4">
    <name type="scientific">Sanguibacter inulinus</name>
    <dbReference type="NCBI Taxonomy" id="60922"/>
    <lineage>
        <taxon>Bacteria</taxon>
        <taxon>Bacillati</taxon>
        <taxon>Actinomycetota</taxon>
        <taxon>Actinomycetes</taxon>
        <taxon>Micrococcales</taxon>
        <taxon>Sanguibacteraceae</taxon>
        <taxon>Sanguibacter</taxon>
    </lineage>
</organism>
<dbReference type="EMBL" id="JACBYE010000036">
    <property type="protein sequence ID" value="NYS94531.1"/>
    <property type="molecule type" value="Genomic_DNA"/>
</dbReference>